<dbReference type="InterPro" id="IPR000953">
    <property type="entry name" value="Chromo/chromo_shadow_dom"/>
</dbReference>
<sequence length="638" mass="74313">MEQICGIAGSIDSPDDETNDMRIEFETSESSLSVTDDEATLPDGVFIVQKIVDHKCYGELRRKKLIDRRNVPHGSLFFRVHWKGFPGEDTWEPLQTVQHVDVLKKYARKHNLIHLISPSSSKTGIQNTTTDDESTEEEESENDEKRPSKKAKILANSESEMESDKILNRKRNRRKCSRTEYNTIKCSQRLSFKKTWWFRCKEKRNFDYPKLLDHKRKHLSCTSSYQGAKKLKDRFSRNFQKYKNEIPHRVIRKYIEMNSDGFIATTNRTRSVSPIIDKVLRKQQLYDVLDEKKFRDDQNFLKATKISTALAQSELAFVAKKLEESCVLRLHWMKIHNYNLRSPLQQIRNAKAYELDNILSRIIQESKNFEKQYFLLRKCLIEQDALEFLTQLQNMKRWCVATSESFDAVVYALFTANENISKFVEMLSSNCFAPKHHICGTDKRTRLHRHFFSILEISLSCFSLKYRAKLLERLNRETNDRLMDIVIGTGCSGGGFCILDALIKYGINVDYTEIHPLQQCILDGNEEAVSHLILSGFEMKRLNELPNDNIHEHAFKIMDSMNVYTDRLSLKIQSWTMTLLKEHSTKFTHSTDALPFSNICLHRIGQIDRNICLIISSEKSSSVANNQSLVSGFDFDYR</sequence>
<evidence type="ECO:0000313" key="4">
    <source>
        <dbReference type="WBParaSite" id="sdigi.contig57.g3154.t1"/>
    </source>
</evidence>
<feature type="region of interest" description="Disordered" evidence="1">
    <location>
        <begin position="117"/>
        <end position="172"/>
    </location>
</feature>
<proteinExistence type="predicted"/>
<dbReference type="AlphaFoldDB" id="A0A915PXZ2"/>
<feature type="compositionally biased region" description="Acidic residues" evidence="1">
    <location>
        <begin position="130"/>
        <end position="142"/>
    </location>
</feature>
<keyword evidence="3" id="KW-1185">Reference proteome</keyword>
<dbReference type="SUPFAM" id="SSF54160">
    <property type="entry name" value="Chromo domain-like"/>
    <property type="match status" value="1"/>
</dbReference>
<reference evidence="4" key="1">
    <citation type="submission" date="2022-11" db="UniProtKB">
        <authorList>
            <consortium name="WormBaseParasite"/>
        </authorList>
    </citation>
    <scope>IDENTIFICATION</scope>
</reference>
<name>A0A915PXZ2_9BILA</name>
<feature type="domain" description="Chromo" evidence="2">
    <location>
        <begin position="46"/>
        <end position="118"/>
    </location>
</feature>
<dbReference type="InterPro" id="IPR016197">
    <property type="entry name" value="Chromo-like_dom_sf"/>
</dbReference>
<feature type="compositionally biased region" description="Polar residues" evidence="1">
    <location>
        <begin position="117"/>
        <end position="126"/>
    </location>
</feature>
<protein>
    <submittedName>
        <fullName evidence="4">Chromo domain-containing protein</fullName>
    </submittedName>
</protein>
<evidence type="ECO:0000313" key="3">
    <source>
        <dbReference type="Proteomes" id="UP000887581"/>
    </source>
</evidence>
<dbReference type="WBParaSite" id="sdigi.contig57.g3154.t1">
    <property type="protein sequence ID" value="sdigi.contig57.g3154.t1"/>
    <property type="gene ID" value="sdigi.contig57.g3154"/>
</dbReference>
<organism evidence="3 4">
    <name type="scientific">Setaria digitata</name>
    <dbReference type="NCBI Taxonomy" id="48799"/>
    <lineage>
        <taxon>Eukaryota</taxon>
        <taxon>Metazoa</taxon>
        <taxon>Ecdysozoa</taxon>
        <taxon>Nematoda</taxon>
        <taxon>Chromadorea</taxon>
        <taxon>Rhabditida</taxon>
        <taxon>Spirurina</taxon>
        <taxon>Spiruromorpha</taxon>
        <taxon>Filarioidea</taxon>
        <taxon>Setariidae</taxon>
        <taxon>Setaria</taxon>
    </lineage>
</organism>
<dbReference type="Gene3D" id="2.40.50.40">
    <property type="match status" value="1"/>
</dbReference>
<accession>A0A915PXZ2</accession>
<dbReference type="CDD" id="cd00024">
    <property type="entry name" value="CD_CSD"/>
    <property type="match status" value="1"/>
</dbReference>
<dbReference type="Proteomes" id="UP000887581">
    <property type="component" value="Unplaced"/>
</dbReference>
<dbReference type="SMART" id="SM00298">
    <property type="entry name" value="CHROMO"/>
    <property type="match status" value="1"/>
</dbReference>
<evidence type="ECO:0000256" key="1">
    <source>
        <dbReference type="SAM" id="MobiDB-lite"/>
    </source>
</evidence>
<dbReference type="PROSITE" id="PS50013">
    <property type="entry name" value="CHROMO_2"/>
    <property type="match status" value="1"/>
</dbReference>
<evidence type="ECO:0000259" key="2">
    <source>
        <dbReference type="PROSITE" id="PS50013"/>
    </source>
</evidence>